<reference evidence="2 3" key="1">
    <citation type="submission" date="2016-09" db="EMBL/GenBank/DDBJ databases">
        <authorList>
            <person name="Capua I."/>
            <person name="De Benedictis P."/>
            <person name="Joannis T."/>
            <person name="Lombin L.H."/>
            <person name="Cattoli G."/>
        </authorList>
    </citation>
    <scope>NUCLEOTIDE SEQUENCE [LARGE SCALE GENOMIC DNA]</scope>
    <source>
        <strain evidence="2 3">UB20</strain>
    </source>
</reference>
<evidence type="ECO:0000313" key="2">
    <source>
        <dbReference type="EMBL" id="SCQ19218.1"/>
    </source>
</evidence>
<evidence type="ECO:0000256" key="1">
    <source>
        <dbReference type="SAM" id="Phobius"/>
    </source>
</evidence>
<dbReference type="RefSeq" id="WP_140230604.1">
    <property type="nucleotide sequence ID" value="NZ_CALHNL010000053.1"/>
</dbReference>
<keyword evidence="1" id="KW-1133">Transmembrane helix</keyword>
<keyword evidence="1" id="KW-0472">Membrane</keyword>
<dbReference type="AlphaFoldDB" id="A0A1D3UGS2"/>
<protein>
    <submittedName>
        <fullName evidence="2">Uncharacterized protein</fullName>
    </submittedName>
</protein>
<dbReference type="EMBL" id="FMMM01000023">
    <property type="protein sequence ID" value="SCQ19218.1"/>
    <property type="molecule type" value="Genomic_DNA"/>
</dbReference>
<dbReference type="Proteomes" id="UP000182057">
    <property type="component" value="Unassembled WGS sequence"/>
</dbReference>
<gene>
    <name evidence="2" type="ORF">TFUB20_00630</name>
</gene>
<proteinExistence type="predicted"/>
<evidence type="ECO:0000313" key="3">
    <source>
        <dbReference type="Proteomes" id="UP000182057"/>
    </source>
</evidence>
<feature type="transmembrane region" description="Helical" evidence="1">
    <location>
        <begin position="5"/>
        <end position="24"/>
    </location>
</feature>
<name>A0A1D3UGS2_TANFO</name>
<organism evidence="2 3">
    <name type="scientific">Tannerella forsythia</name>
    <name type="common">Bacteroides forsythus</name>
    <dbReference type="NCBI Taxonomy" id="28112"/>
    <lineage>
        <taxon>Bacteria</taxon>
        <taxon>Pseudomonadati</taxon>
        <taxon>Bacteroidota</taxon>
        <taxon>Bacteroidia</taxon>
        <taxon>Bacteroidales</taxon>
        <taxon>Tannerellaceae</taxon>
        <taxon>Tannerella</taxon>
    </lineage>
</organism>
<accession>A0A1D3UGS2</accession>
<sequence>MKSKLIMLILNAIYLIATIIWAIIDKSMESIVAIVGGIVSFVSFFVANDNSFSVKQKIVQSGDNPISIVGDVKGSHIGHTTK</sequence>
<keyword evidence="1" id="KW-0812">Transmembrane</keyword>
<feature type="transmembrane region" description="Helical" evidence="1">
    <location>
        <begin position="30"/>
        <end position="47"/>
    </location>
</feature>